<dbReference type="EMBL" id="WEIO01000002">
    <property type="protein sequence ID" value="KAB7708268.1"/>
    <property type="molecule type" value="Genomic_DNA"/>
</dbReference>
<reference evidence="8 9" key="1">
    <citation type="submission" date="2019-10" db="EMBL/GenBank/DDBJ databases">
        <title>Bacillus aerolatum sp. nov., isolated from bioaerosol of sport playgrounds.</title>
        <authorList>
            <person name="Chen P."/>
            <person name="Zhang G."/>
        </authorList>
    </citation>
    <scope>NUCLEOTIDE SEQUENCE [LARGE SCALE GENOMIC DNA]</scope>
    <source>
        <strain evidence="8 9">CX253</strain>
    </source>
</reference>
<feature type="compositionally biased region" description="Basic and acidic residues" evidence="6">
    <location>
        <begin position="1"/>
        <end position="11"/>
    </location>
</feature>
<feature type="transmembrane region" description="Helical" evidence="7">
    <location>
        <begin position="302"/>
        <end position="319"/>
    </location>
</feature>
<feature type="transmembrane region" description="Helical" evidence="7">
    <location>
        <begin position="36"/>
        <end position="58"/>
    </location>
</feature>
<dbReference type="PANTHER" id="PTHR30569">
    <property type="entry name" value="CYTOSINE TRANSPORTER CODB"/>
    <property type="match status" value="1"/>
</dbReference>
<feature type="transmembrane region" description="Helical" evidence="7">
    <location>
        <begin position="169"/>
        <end position="188"/>
    </location>
</feature>
<feature type="transmembrane region" description="Helical" evidence="7">
    <location>
        <begin position="208"/>
        <end position="231"/>
    </location>
</feature>
<dbReference type="GO" id="GO:0015209">
    <property type="term" value="F:cytosine transmembrane transporter activity"/>
    <property type="evidence" value="ECO:0007669"/>
    <property type="project" value="InterPro"/>
</dbReference>
<evidence type="ECO:0000313" key="8">
    <source>
        <dbReference type="EMBL" id="KAB7708268.1"/>
    </source>
</evidence>
<dbReference type="Gene3D" id="1.10.4160.10">
    <property type="entry name" value="Hydantoin permease"/>
    <property type="match status" value="1"/>
</dbReference>
<keyword evidence="5 7" id="KW-0472">Membrane</keyword>
<dbReference type="GO" id="GO:0005886">
    <property type="term" value="C:plasma membrane"/>
    <property type="evidence" value="ECO:0007669"/>
    <property type="project" value="TreeGrafter"/>
</dbReference>
<keyword evidence="3 7" id="KW-0812">Transmembrane</keyword>
<evidence type="ECO:0000256" key="5">
    <source>
        <dbReference type="ARBA" id="ARBA00023136"/>
    </source>
</evidence>
<comment type="caution">
    <text evidence="8">The sequence shown here is derived from an EMBL/GenBank/DDBJ whole genome shotgun (WGS) entry which is preliminary data.</text>
</comment>
<dbReference type="InterPro" id="IPR001248">
    <property type="entry name" value="Pur-cyt_permease"/>
</dbReference>
<feature type="transmembrane region" description="Helical" evidence="7">
    <location>
        <begin position="355"/>
        <end position="375"/>
    </location>
</feature>
<feature type="transmembrane region" description="Helical" evidence="7">
    <location>
        <begin position="325"/>
        <end position="343"/>
    </location>
</feature>
<keyword evidence="9" id="KW-1185">Reference proteome</keyword>
<name>A0A6I1FYR2_9BACI</name>
<evidence type="ECO:0000256" key="7">
    <source>
        <dbReference type="SAM" id="Phobius"/>
    </source>
</evidence>
<gene>
    <name evidence="8" type="ORF">F9802_06095</name>
</gene>
<accession>A0A6I1FYR2</accession>
<protein>
    <submittedName>
        <fullName evidence="8">Permease</fullName>
    </submittedName>
</protein>
<dbReference type="Pfam" id="PF02133">
    <property type="entry name" value="Transp_cyt_pur"/>
    <property type="match status" value="1"/>
</dbReference>
<sequence length="462" mass="51020">MTGENVKQKIEDGDDYSLEPVPESERRSWLSLSFSLAGNATALIYLQFGALMAMTYGVANAVGALVYATIIGGILGYALSIVAAKTGLGSNLIARSAGFGFRGVALYSLAVGSTSTMYFSLEGIIMANSFHSFLPQIPLWLIVILMVIGMVLLNWFGIRVLEKFQKWSIVVYAVLLLIAIFISINMFFNNSPNWIQYMPENMPLTAFGLFSCIGIINGIVGILVLNVADFARFIKKEELKIGSLSLGVVVQLWWYLIAGLIGIWFGINYSETNPGIYFVAILGIWGVLFVFLTQLRINVNNLYIGSLSIANFFAVIFSLKPGRVFWIVVMSAIGTLIMISGVVEHLEAITHLIGVFMMPIMILIVTDIYIVRKLLKLGSEDLEYRPSHLRNWNPVGIFSVITSGAISLLMSYGVLGSFWKPLSSVIACILAFTLYVMLSVLTKGKFNYPKNVEITDEEVKHI</sequence>
<feature type="transmembrane region" description="Helical" evidence="7">
    <location>
        <begin position="243"/>
        <end position="264"/>
    </location>
</feature>
<evidence type="ECO:0000256" key="1">
    <source>
        <dbReference type="ARBA" id="ARBA00004141"/>
    </source>
</evidence>
<evidence type="ECO:0000313" key="9">
    <source>
        <dbReference type="Proteomes" id="UP000429595"/>
    </source>
</evidence>
<organism evidence="8 9">
    <name type="scientific">Bacillus aerolatus</name>
    <dbReference type="NCBI Taxonomy" id="2653354"/>
    <lineage>
        <taxon>Bacteria</taxon>
        <taxon>Bacillati</taxon>
        <taxon>Bacillota</taxon>
        <taxon>Bacilli</taxon>
        <taxon>Bacillales</taxon>
        <taxon>Bacillaceae</taxon>
        <taxon>Bacillus</taxon>
    </lineage>
</organism>
<evidence type="ECO:0000256" key="3">
    <source>
        <dbReference type="ARBA" id="ARBA00022692"/>
    </source>
</evidence>
<evidence type="ECO:0000256" key="2">
    <source>
        <dbReference type="ARBA" id="ARBA00008974"/>
    </source>
</evidence>
<dbReference type="Proteomes" id="UP000429595">
    <property type="component" value="Unassembled WGS sequence"/>
</dbReference>
<feature type="transmembrane region" description="Helical" evidence="7">
    <location>
        <begin position="422"/>
        <end position="441"/>
    </location>
</feature>
<dbReference type="PANTHER" id="PTHR30569:SF0">
    <property type="entry name" value="CYTOSINE PERMEASE"/>
    <property type="match status" value="1"/>
</dbReference>
<proteinExistence type="inferred from homology"/>
<feature type="transmembrane region" description="Helical" evidence="7">
    <location>
        <begin position="104"/>
        <end position="125"/>
    </location>
</feature>
<feature type="transmembrane region" description="Helical" evidence="7">
    <location>
        <begin position="395"/>
        <end position="415"/>
    </location>
</feature>
<feature type="transmembrane region" description="Helical" evidence="7">
    <location>
        <begin position="137"/>
        <end position="157"/>
    </location>
</feature>
<dbReference type="InterPro" id="IPR030191">
    <property type="entry name" value="CodB"/>
</dbReference>
<evidence type="ECO:0000256" key="4">
    <source>
        <dbReference type="ARBA" id="ARBA00022989"/>
    </source>
</evidence>
<feature type="region of interest" description="Disordered" evidence="6">
    <location>
        <begin position="1"/>
        <end position="20"/>
    </location>
</feature>
<comment type="similarity">
    <text evidence="2">Belongs to the purine-cytosine permease (2.A.39) family.</text>
</comment>
<comment type="subcellular location">
    <subcellularLocation>
        <location evidence="1">Membrane</location>
        <topology evidence="1">Multi-pass membrane protein</topology>
    </subcellularLocation>
</comment>
<evidence type="ECO:0000256" key="6">
    <source>
        <dbReference type="SAM" id="MobiDB-lite"/>
    </source>
</evidence>
<keyword evidence="4 7" id="KW-1133">Transmembrane helix</keyword>
<feature type="transmembrane region" description="Helical" evidence="7">
    <location>
        <begin position="276"/>
        <end position="295"/>
    </location>
</feature>
<dbReference type="RefSeq" id="WP_152150253.1">
    <property type="nucleotide sequence ID" value="NZ_WEIO01000002.1"/>
</dbReference>
<dbReference type="AlphaFoldDB" id="A0A6I1FYR2"/>
<feature type="transmembrane region" description="Helical" evidence="7">
    <location>
        <begin position="64"/>
        <end position="84"/>
    </location>
</feature>